<evidence type="ECO:0000313" key="4">
    <source>
        <dbReference type="Proteomes" id="UP000003880"/>
    </source>
</evidence>
<sequence>MLPVTRRDIQAEDSMKRIFFGGLLTLIALLVTDLAYADSPPFSATGQYMTGDWGGTRTSLKKLGYNFTLDYSSMMAANLAGGYDKDKTARYSDQFTFGADLNLEKILGISDGEFKTSLIDRNGRDLTQDRLQDPRAPVMGSGVQSNYGRGQTWHVEQFWYRQSWWKHALDIKLGLMPVGEDFDNNGCFFQNLSLCGALAGHGSGVWYNTPIGQWGTRLKYSIMPTLYAQVGAFQYNPNYATRHGSFELDGTGHQGYMYVAEIGYLPTFGPAALSGAWKAGAWYNTADANDVLDDDNGDPYVLSKNAPLQHNGRYGGYIYLLQQVTGTGKGTPRGLSLFWHLAINDRDTATMDYQTQLGAVYKGPFSGRPLDFIGLGVSKMHANSRLAHKAQLLNQEKGINDYDDPAYTPVRHSEYVTELNYSLKLTPWFTLRPNLQFLVHPGGVEEIKNAWVVGSQVAIRF</sequence>
<dbReference type="GO" id="GO:0015288">
    <property type="term" value="F:porin activity"/>
    <property type="evidence" value="ECO:0007669"/>
    <property type="project" value="InterPro"/>
</dbReference>
<evidence type="ECO:0000256" key="2">
    <source>
        <dbReference type="RuleBase" id="RU363072"/>
    </source>
</evidence>
<name>D4BDL1_9ENTR</name>
<proteinExistence type="inferred from homology"/>
<organism evidence="3 4">
    <name type="scientific">Citrobacter youngae ATCC 29220</name>
    <dbReference type="NCBI Taxonomy" id="500640"/>
    <lineage>
        <taxon>Bacteria</taxon>
        <taxon>Pseudomonadati</taxon>
        <taxon>Pseudomonadota</taxon>
        <taxon>Gammaproteobacteria</taxon>
        <taxon>Enterobacterales</taxon>
        <taxon>Enterobacteriaceae</taxon>
        <taxon>Citrobacter</taxon>
        <taxon>Citrobacter freundii complex</taxon>
    </lineage>
</organism>
<dbReference type="GO" id="GO:0016020">
    <property type="term" value="C:membrane"/>
    <property type="evidence" value="ECO:0007669"/>
    <property type="project" value="InterPro"/>
</dbReference>
<evidence type="ECO:0000313" key="3">
    <source>
        <dbReference type="EMBL" id="EFE08060.1"/>
    </source>
</evidence>
<gene>
    <name evidence="3" type="ORF">CIT292_08578</name>
</gene>
<reference evidence="3 4" key="1">
    <citation type="submission" date="2010-02" db="EMBL/GenBank/DDBJ databases">
        <authorList>
            <person name="Weinstock G."/>
            <person name="Sodergren E."/>
            <person name="Clifton S."/>
            <person name="Fulton L."/>
            <person name="Fulton B."/>
            <person name="Courtney L."/>
            <person name="Fronick C."/>
            <person name="Harrison M."/>
            <person name="Strong C."/>
            <person name="Farmer C."/>
            <person name="Delahaunty K."/>
            <person name="Markovic C."/>
            <person name="Hall O."/>
            <person name="Minx P."/>
            <person name="Tomlinson C."/>
            <person name="Mitreva M."/>
            <person name="Nelson J."/>
            <person name="Hou S."/>
            <person name="Wollam A."/>
            <person name="Pepin K.H."/>
            <person name="Johnson M."/>
            <person name="Bhonagiri V."/>
            <person name="Zhang X."/>
            <person name="Suruliraj S."/>
            <person name="Warren W."/>
            <person name="Chinwalla A."/>
            <person name="Mardis E.R."/>
            <person name="Wilson R.K."/>
        </authorList>
    </citation>
    <scope>NUCLEOTIDE SEQUENCE [LARGE SCALE GENOMIC DNA]</scope>
    <source>
        <strain evidence="3 4">ATCC 29220</strain>
    </source>
</reference>
<dbReference type="eggNOG" id="COG3659">
    <property type="taxonomic scope" value="Bacteria"/>
</dbReference>
<dbReference type="Proteomes" id="UP000003880">
    <property type="component" value="Unassembled WGS sequence"/>
</dbReference>
<accession>D4BDL1</accession>
<dbReference type="HOGENOM" id="CLU_029684_1_0_6"/>
<dbReference type="InterPro" id="IPR007049">
    <property type="entry name" value="Carb-sel_porin_OprB"/>
</dbReference>
<dbReference type="AlphaFoldDB" id="D4BDL1"/>
<comment type="caution">
    <text evidence="3">The sequence shown here is derived from an EMBL/GenBank/DDBJ whole genome shotgun (WGS) entry which is preliminary data.</text>
</comment>
<dbReference type="InterPro" id="IPR052932">
    <property type="entry name" value="OprB_Porin"/>
</dbReference>
<dbReference type="PANTHER" id="PTHR37944">
    <property type="entry name" value="PORIN B"/>
    <property type="match status" value="1"/>
</dbReference>
<evidence type="ECO:0000256" key="1">
    <source>
        <dbReference type="ARBA" id="ARBA00008769"/>
    </source>
</evidence>
<dbReference type="EMBL" id="ABWL02000009">
    <property type="protein sequence ID" value="EFE08060.1"/>
    <property type="molecule type" value="Genomic_DNA"/>
</dbReference>
<dbReference type="Gene3D" id="2.40.160.180">
    <property type="entry name" value="Carbohydrate-selective porin OprB"/>
    <property type="match status" value="1"/>
</dbReference>
<dbReference type="InterPro" id="IPR038673">
    <property type="entry name" value="OprB_sf"/>
</dbReference>
<protein>
    <submittedName>
        <fullName evidence="3">Carbohydrate-selective porin, OprB family</fullName>
    </submittedName>
</protein>
<dbReference type="GO" id="GO:0008643">
    <property type="term" value="P:carbohydrate transport"/>
    <property type="evidence" value="ECO:0007669"/>
    <property type="project" value="InterPro"/>
</dbReference>
<dbReference type="Pfam" id="PF04966">
    <property type="entry name" value="OprB"/>
    <property type="match status" value="1"/>
</dbReference>
<dbReference type="PANTHER" id="PTHR37944:SF1">
    <property type="entry name" value="PORIN B"/>
    <property type="match status" value="1"/>
</dbReference>
<comment type="similarity">
    <text evidence="1 2">Belongs to the OprB family.</text>
</comment>